<dbReference type="Gene3D" id="3.90.1150.10">
    <property type="entry name" value="Aspartate Aminotransferase, domain 1"/>
    <property type="match status" value="1"/>
</dbReference>
<dbReference type="Gene3D" id="3.40.640.10">
    <property type="entry name" value="Type I PLP-dependent aspartate aminotransferase-like (Major domain)"/>
    <property type="match status" value="1"/>
</dbReference>
<organism evidence="7 8">
    <name type="scientific">Pseudomonas amygdali pv. dendropanacis</name>
    <dbReference type="NCBI Taxonomy" id="235272"/>
    <lineage>
        <taxon>Bacteria</taxon>
        <taxon>Pseudomonadati</taxon>
        <taxon>Pseudomonadota</taxon>
        <taxon>Gammaproteobacteria</taxon>
        <taxon>Pseudomonadales</taxon>
        <taxon>Pseudomonadaceae</taxon>
        <taxon>Pseudomonas</taxon>
        <taxon>Pseudomonas amygdali</taxon>
    </lineage>
</organism>
<dbReference type="Pfam" id="PF00202">
    <property type="entry name" value="Aminotran_3"/>
    <property type="match status" value="1"/>
</dbReference>
<dbReference type="InterPro" id="IPR015422">
    <property type="entry name" value="PyrdxlP-dep_Trfase_small"/>
</dbReference>
<keyword evidence="3" id="KW-0032">Aminotransferase</keyword>
<evidence type="ECO:0000256" key="4">
    <source>
        <dbReference type="ARBA" id="ARBA00022679"/>
    </source>
</evidence>
<evidence type="ECO:0000256" key="6">
    <source>
        <dbReference type="RuleBase" id="RU003560"/>
    </source>
</evidence>
<sequence>MEVIMSHVLHRSFNHAYPTAVAGDGPYLIDNTGSRYLDASGGAAVSCLGHSDAEVIEAVRHQIGQLAYAHSSFFTTDVMEELADFLVARAPKGLESVYFVSGGSEAVETALKLARQYFVEIGQPSRKHVISRRQSYHGNTLGALAAGGNEWRRRQFEPLLINVSHVSPSYAYRDQLPGETVEQYAQRLGEELESEIHRLGPENVMAFIAEPVVGATLGAVPAVAGYFKRVRDICDRHGVLLILDEVMCGMGRTGSLFAAEQEGITADLITIAKGLGAGYQPIGATMVSAKIRDAIANGSGFFQHGHTYIGHATACAAALAVQKTIEKRGLLNQVVKVGDTLQTLLAERFSSHPHVGDIRGRGLFRGIELVNDRATKTPFDPSIKLHARVKKAAMAHGLMCYPMGGTVDGQRGDHILLAPPFIIDSRHTDEIVDKLALAIDSAIAGV</sequence>
<proteinExistence type="inferred from homology"/>
<dbReference type="PATRIC" id="fig|235272.12.peg.2524"/>
<evidence type="ECO:0008006" key="9">
    <source>
        <dbReference type="Google" id="ProtNLM"/>
    </source>
</evidence>
<dbReference type="GO" id="GO:0030170">
    <property type="term" value="F:pyridoxal phosphate binding"/>
    <property type="evidence" value="ECO:0007669"/>
    <property type="project" value="InterPro"/>
</dbReference>
<accession>A0A0P9Q2P6</accession>
<protein>
    <recommendedName>
        <fullName evidence="9">Adenosylmethionine-8-amino-7-oxononanoate aminotransferase</fullName>
    </recommendedName>
</protein>
<evidence type="ECO:0000256" key="1">
    <source>
        <dbReference type="ARBA" id="ARBA00001933"/>
    </source>
</evidence>
<evidence type="ECO:0000256" key="5">
    <source>
        <dbReference type="ARBA" id="ARBA00022898"/>
    </source>
</evidence>
<dbReference type="NCBIfam" id="NF005685">
    <property type="entry name" value="PRK07483.1"/>
    <property type="match status" value="1"/>
</dbReference>
<dbReference type="GO" id="GO:0005829">
    <property type="term" value="C:cytosol"/>
    <property type="evidence" value="ECO:0007669"/>
    <property type="project" value="TreeGrafter"/>
</dbReference>
<dbReference type="GO" id="GO:0008483">
    <property type="term" value="F:transaminase activity"/>
    <property type="evidence" value="ECO:0007669"/>
    <property type="project" value="UniProtKB-KW"/>
</dbReference>
<comment type="cofactor">
    <cofactor evidence="1">
        <name>pyridoxal 5'-phosphate</name>
        <dbReference type="ChEBI" id="CHEBI:597326"/>
    </cofactor>
</comment>
<evidence type="ECO:0000256" key="3">
    <source>
        <dbReference type="ARBA" id="ARBA00022576"/>
    </source>
</evidence>
<keyword evidence="5 6" id="KW-0663">Pyridoxal phosphate</keyword>
<name>A0A0P9Q2P6_PSEA0</name>
<dbReference type="SUPFAM" id="SSF53383">
    <property type="entry name" value="PLP-dependent transferases"/>
    <property type="match status" value="1"/>
</dbReference>
<dbReference type="PANTHER" id="PTHR43094:SF1">
    <property type="entry name" value="AMINOTRANSFERASE CLASS-III"/>
    <property type="match status" value="1"/>
</dbReference>
<evidence type="ECO:0000313" key="7">
    <source>
        <dbReference type="EMBL" id="KPX25310.1"/>
    </source>
</evidence>
<comment type="similarity">
    <text evidence="2 6">Belongs to the class-III pyridoxal-phosphate-dependent aminotransferase family.</text>
</comment>
<dbReference type="InterPro" id="IPR049704">
    <property type="entry name" value="Aminotrans_3_PPA_site"/>
</dbReference>
<keyword evidence="4" id="KW-0808">Transferase</keyword>
<dbReference type="CDD" id="cd00610">
    <property type="entry name" value="OAT_like"/>
    <property type="match status" value="1"/>
</dbReference>
<dbReference type="PANTHER" id="PTHR43094">
    <property type="entry name" value="AMINOTRANSFERASE"/>
    <property type="match status" value="1"/>
</dbReference>
<reference evidence="7 8" key="1">
    <citation type="submission" date="2015-09" db="EMBL/GenBank/DDBJ databases">
        <title>Genome announcement of multiple Pseudomonas syringae strains.</title>
        <authorList>
            <person name="Thakur S."/>
            <person name="Wang P.W."/>
            <person name="Gong Y."/>
            <person name="Weir B.S."/>
            <person name="Guttman D.S."/>
        </authorList>
    </citation>
    <scope>NUCLEOTIDE SEQUENCE [LARGE SCALE GENOMIC DNA]</scope>
    <source>
        <strain evidence="7 8">ICMP9150</strain>
    </source>
</reference>
<dbReference type="FunFam" id="3.40.640.10:FF:000014">
    <property type="entry name" value="Adenosylmethionine-8-amino-7-oxononanoate aminotransferase, probable"/>
    <property type="match status" value="1"/>
</dbReference>
<dbReference type="Proteomes" id="UP000050346">
    <property type="component" value="Unassembled WGS sequence"/>
</dbReference>
<gene>
    <name evidence="7" type="ORF">ALO71_01868</name>
</gene>
<comment type="caution">
    <text evidence="7">The sequence shown here is derived from an EMBL/GenBank/DDBJ whole genome shotgun (WGS) entry which is preliminary data.</text>
</comment>
<dbReference type="InterPro" id="IPR015421">
    <property type="entry name" value="PyrdxlP-dep_Trfase_major"/>
</dbReference>
<dbReference type="InterPro" id="IPR005814">
    <property type="entry name" value="Aminotrans_3"/>
</dbReference>
<dbReference type="AlphaFoldDB" id="A0A0P9Q2P6"/>
<dbReference type="InterPro" id="IPR015424">
    <property type="entry name" value="PyrdxlP-dep_Trfase"/>
</dbReference>
<evidence type="ECO:0000256" key="2">
    <source>
        <dbReference type="ARBA" id="ARBA00008954"/>
    </source>
</evidence>
<evidence type="ECO:0000313" key="8">
    <source>
        <dbReference type="Proteomes" id="UP000050346"/>
    </source>
</evidence>
<dbReference type="EMBL" id="LJQG01000001">
    <property type="protein sequence ID" value="KPX25310.1"/>
    <property type="molecule type" value="Genomic_DNA"/>
</dbReference>
<dbReference type="PROSITE" id="PS00600">
    <property type="entry name" value="AA_TRANSFER_CLASS_3"/>
    <property type="match status" value="1"/>
</dbReference>